<keyword evidence="2" id="KW-0812">Transmembrane</keyword>
<evidence type="ECO:0000256" key="1">
    <source>
        <dbReference type="SAM" id="Coils"/>
    </source>
</evidence>
<feature type="chain" id="PRO_5045816110" evidence="3">
    <location>
        <begin position="19"/>
        <end position="461"/>
    </location>
</feature>
<feature type="coiled-coil region" evidence="1">
    <location>
        <begin position="367"/>
        <end position="394"/>
    </location>
</feature>
<evidence type="ECO:0000259" key="4">
    <source>
        <dbReference type="Pfam" id="PF00395"/>
    </source>
</evidence>
<feature type="transmembrane region" description="Helical" evidence="2">
    <location>
        <begin position="439"/>
        <end position="459"/>
    </location>
</feature>
<dbReference type="InterPro" id="IPR001119">
    <property type="entry name" value="SLH_dom"/>
</dbReference>
<evidence type="ECO:0000313" key="6">
    <source>
        <dbReference type="Proteomes" id="UP000671862"/>
    </source>
</evidence>
<evidence type="ECO:0000256" key="2">
    <source>
        <dbReference type="SAM" id="Phobius"/>
    </source>
</evidence>
<feature type="signal peptide" evidence="3">
    <location>
        <begin position="1"/>
        <end position="18"/>
    </location>
</feature>
<evidence type="ECO:0000313" key="5">
    <source>
        <dbReference type="EMBL" id="QTA37813.1"/>
    </source>
</evidence>
<sequence>MKKILVFLFILTLVSVFAAEVSISDLSPLVPEYKAVQFLVESRIMELDENGNFKPSLLITKLDVARYLYTIIQNFNLLAIKNIEKRIASIDDDINLNKSLISGVDERLSRVEQQQKNMLNDLLRVEKFMSSASDVVLKVNQIESMLTAILEKNSYIESQIKNQNIVELSKKVGFIENELKSKYVTLDDLNSISLELTRLSEAYSAQFRSLDERLKKVEDLGDLSKRISILEKETNELKTNFLEEQAKNMSYISDINKKIENLPAEVSTLNERIAEVSTRLALVEKLYTSLKNIKPSQLSYVSKIPDLESKVDELETMLSNLQAISGDLDILRKKLEGIDVLTVRNVVNKFAIIENRYDQIESRTQFLEKKIYDIDAIKNQINELNARLSTFESSGIGVEKLSTLVDDVEQLKSFDKKVENTFDVVTEKMTNLSDDIKTLWTLTIISGIAAISAIILVWVKQ</sequence>
<keyword evidence="3" id="KW-0732">Signal</keyword>
<gene>
    <name evidence="5" type="ORF">JYK00_08820</name>
</gene>
<keyword evidence="6" id="KW-1185">Reference proteome</keyword>
<keyword evidence="2" id="KW-0472">Membrane</keyword>
<proteinExistence type="predicted"/>
<protein>
    <submittedName>
        <fullName evidence="5">S-layer homology domain-containing protein</fullName>
    </submittedName>
</protein>
<organism evidence="5 6">
    <name type="scientific">Thermosipho ferrireducens</name>
    <dbReference type="NCBI Taxonomy" id="2571116"/>
    <lineage>
        <taxon>Bacteria</taxon>
        <taxon>Thermotogati</taxon>
        <taxon>Thermotogota</taxon>
        <taxon>Thermotogae</taxon>
        <taxon>Thermotogales</taxon>
        <taxon>Fervidobacteriaceae</taxon>
        <taxon>Thermosipho</taxon>
    </lineage>
</organism>
<dbReference type="Gene3D" id="1.20.58.60">
    <property type="match status" value="1"/>
</dbReference>
<dbReference type="Proteomes" id="UP000671862">
    <property type="component" value="Chromosome"/>
</dbReference>
<feature type="domain" description="SLH" evidence="4">
    <location>
        <begin position="24"/>
        <end position="65"/>
    </location>
</feature>
<accession>A0ABX7S5J2</accession>
<dbReference type="EMBL" id="CP071446">
    <property type="protein sequence ID" value="QTA37813.1"/>
    <property type="molecule type" value="Genomic_DNA"/>
</dbReference>
<evidence type="ECO:0000256" key="3">
    <source>
        <dbReference type="SAM" id="SignalP"/>
    </source>
</evidence>
<dbReference type="SUPFAM" id="SSF57997">
    <property type="entry name" value="Tropomyosin"/>
    <property type="match status" value="1"/>
</dbReference>
<reference evidence="5 6" key="1">
    <citation type="submission" date="2021-03" db="EMBL/GenBank/DDBJ databases">
        <title>Thermosipho ferrireducens sp.nov., an anaerobic thermophilic iron-reducing bacterium isolated from a deep-sea hydrothermal sulfide deposits.</title>
        <authorList>
            <person name="Zeng X."/>
            <person name="Chen Y."/>
            <person name="Shao Z."/>
        </authorList>
    </citation>
    <scope>NUCLEOTIDE SEQUENCE [LARGE SCALE GENOMIC DNA]</scope>
    <source>
        <strain evidence="5 6">JL129W03</strain>
    </source>
</reference>
<dbReference type="Pfam" id="PF00395">
    <property type="entry name" value="SLH"/>
    <property type="match status" value="1"/>
</dbReference>
<name>A0ABX7S5J2_9BACT</name>
<keyword evidence="1" id="KW-0175">Coiled coil</keyword>
<dbReference type="RefSeq" id="WP_207566534.1">
    <property type="nucleotide sequence ID" value="NZ_CP071446.1"/>
</dbReference>
<keyword evidence="2" id="KW-1133">Transmembrane helix</keyword>